<sequence length="130" mass="14348">MLNAHIGSAFDLEFKGFLNKNCQFLLELCRKPAESMPASVPLTPCTKLELQLILVNRALETKSKVHVSNNVEGKMEDKFQGEVLGKLSELTRSIKSVIEVVANGGTKIASNGSKSLEQPSKKRKKISEYN</sequence>
<proteinExistence type="predicted"/>
<gene>
    <name evidence="2" type="ORF">BPAE_0108g00210</name>
</gene>
<feature type="region of interest" description="Disordered" evidence="1">
    <location>
        <begin position="107"/>
        <end position="130"/>
    </location>
</feature>
<dbReference type="AlphaFoldDB" id="A0A4Z1FLE5"/>
<comment type="caution">
    <text evidence="2">The sequence shown here is derived from an EMBL/GenBank/DDBJ whole genome shotgun (WGS) entry which is preliminary data.</text>
</comment>
<feature type="compositionally biased region" description="Basic residues" evidence="1">
    <location>
        <begin position="121"/>
        <end position="130"/>
    </location>
</feature>
<evidence type="ECO:0000313" key="3">
    <source>
        <dbReference type="Proteomes" id="UP000297910"/>
    </source>
</evidence>
<evidence type="ECO:0000256" key="1">
    <source>
        <dbReference type="SAM" id="MobiDB-lite"/>
    </source>
</evidence>
<keyword evidence="3" id="KW-1185">Reference proteome</keyword>
<dbReference type="EMBL" id="PQXI01000108">
    <property type="protein sequence ID" value="TGO24228.1"/>
    <property type="molecule type" value="Genomic_DNA"/>
</dbReference>
<organism evidence="2 3">
    <name type="scientific">Botrytis paeoniae</name>
    <dbReference type="NCBI Taxonomy" id="278948"/>
    <lineage>
        <taxon>Eukaryota</taxon>
        <taxon>Fungi</taxon>
        <taxon>Dikarya</taxon>
        <taxon>Ascomycota</taxon>
        <taxon>Pezizomycotina</taxon>
        <taxon>Leotiomycetes</taxon>
        <taxon>Helotiales</taxon>
        <taxon>Sclerotiniaceae</taxon>
        <taxon>Botrytis</taxon>
    </lineage>
</organism>
<evidence type="ECO:0000313" key="2">
    <source>
        <dbReference type="EMBL" id="TGO24228.1"/>
    </source>
</evidence>
<feature type="compositionally biased region" description="Polar residues" evidence="1">
    <location>
        <begin position="108"/>
        <end position="118"/>
    </location>
</feature>
<reference evidence="2 3" key="1">
    <citation type="submission" date="2017-12" db="EMBL/GenBank/DDBJ databases">
        <title>Comparative genomics of Botrytis spp.</title>
        <authorList>
            <person name="Valero-Jimenez C.A."/>
            <person name="Tapia P."/>
            <person name="Veloso J."/>
            <person name="Silva-Moreno E."/>
            <person name="Staats M."/>
            <person name="Valdes J.H."/>
            <person name="Van Kan J.A.L."/>
        </authorList>
    </citation>
    <scope>NUCLEOTIDE SEQUENCE [LARGE SCALE GENOMIC DNA]</scope>
    <source>
        <strain evidence="2 3">Bp0003</strain>
    </source>
</reference>
<dbReference type="Proteomes" id="UP000297910">
    <property type="component" value="Unassembled WGS sequence"/>
</dbReference>
<accession>A0A4Z1FLE5</accession>
<protein>
    <submittedName>
        <fullName evidence="2">Uncharacterized protein</fullName>
    </submittedName>
</protein>
<name>A0A4Z1FLE5_9HELO</name>